<sequence>MLEVEKSPPDVLILMGPFINEENQVLQHSLESYEMLFDSVMNEIFSKVIPINDRDLHHEPVYPTPPYHLNLQHPRVHLVANLPL</sequence>
<dbReference type="InterPro" id="IPR016722">
    <property type="entry name" value="DNA_pol_alpha_bsu"/>
</dbReference>
<dbReference type="Proteomes" id="UP000593567">
    <property type="component" value="Unassembled WGS sequence"/>
</dbReference>
<dbReference type="EMBL" id="VXIV02000593">
    <property type="protein sequence ID" value="KAF6037284.1"/>
    <property type="molecule type" value="Genomic_DNA"/>
</dbReference>
<keyword evidence="4" id="KW-1185">Reference proteome</keyword>
<proteinExistence type="predicted"/>
<dbReference type="PANTHER" id="PTHR23061">
    <property type="entry name" value="DNA POLYMERASE 2 ALPHA 70 KDA SUBUNIT"/>
    <property type="match status" value="1"/>
</dbReference>
<protein>
    <recommendedName>
        <fullName evidence="5">DNA polymerase alpha subunit B</fullName>
    </recommendedName>
</protein>
<dbReference type="OrthoDB" id="336885at2759"/>
<evidence type="ECO:0000256" key="2">
    <source>
        <dbReference type="ARBA" id="ARBA00023242"/>
    </source>
</evidence>
<comment type="caution">
    <text evidence="3">The sequence shown here is derived from an EMBL/GenBank/DDBJ whole genome shotgun (WGS) entry which is preliminary data.</text>
</comment>
<comment type="subcellular location">
    <subcellularLocation>
        <location evidence="1">Nucleus</location>
    </subcellularLocation>
</comment>
<dbReference type="AlphaFoldDB" id="A0A7J7KHC3"/>
<dbReference type="GO" id="GO:0006270">
    <property type="term" value="P:DNA replication initiation"/>
    <property type="evidence" value="ECO:0007669"/>
    <property type="project" value="TreeGrafter"/>
</dbReference>
<dbReference type="PANTHER" id="PTHR23061:SF12">
    <property type="entry name" value="DNA POLYMERASE ALPHA SUBUNIT B"/>
    <property type="match status" value="1"/>
</dbReference>
<evidence type="ECO:0008006" key="5">
    <source>
        <dbReference type="Google" id="ProtNLM"/>
    </source>
</evidence>
<accession>A0A7J7KHC3</accession>
<evidence type="ECO:0000313" key="3">
    <source>
        <dbReference type="EMBL" id="KAF6037284.1"/>
    </source>
</evidence>
<evidence type="ECO:0000313" key="4">
    <source>
        <dbReference type="Proteomes" id="UP000593567"/>
    </source>
</evidence>
<keyword evidence="2" id="KW-0539">Nucleus</keyword>
<organism evidence="3 4">
    <name type="scientific">Bugula neritina</name>
    <name type="common">Brown bryozoan</name>
    <name type="synonym">Sertularia neritina</name>
    <dbReference type="NCBI Taxonomy" id="10212"/>
    <lineage>
        <taxon>Eukaryota</taxon>
        <taxon>Metazoa</taxon>
        <taxon>Spiralia</taxon>
        <taxon>Lophotrochozoa</taxon>
        <taxon>Bryozoa</taxon>
        <taxon>Gymnolaemata</taxon>
        <taxon>Cheilostomatida</taxon>
        <taxon>Flustrina</taxon>
        <taxon>Buguloidea</taxon>
        <taxon>Bugulidae</taxon>
        <taxon>Bugula</taxon>
    </lineage>
</organism>
<dbReference type="GO" id="GO:0005658">
    <property type="term" value="C:alpha DNA polymerase:primase complex"/>
    <property type="evidence" value="ECO:0007669"/>
    <property type="project" value="TreeGrafter"/>
</dbReference>
<evidence type="ECO:0000256" key="1">
    <source>
        <dbReference type="ARBA" id="ARBA00004123"/>
    </source>
</evidence>
<gene>
    <name evidence="3" type="ORF">EB796_004408</name>
</gene>
<dbReference type="Gene3D" id="3.60.21.60">
    <property type="match status" value="1"/>
</dbReference>
<name>A0A7J7KHC3_BUGNE</name>
<reference evidence="3" key="1">
    <citation type="submission" date="2020-06" db="EMBL/GenBank/DDBJ databases">
        <title>Draft genome of Bugula neritina, a colonial animal packing powerful symbionts and potential medicines.</title>
        <authorList>
            <person name="Rayko M."/>
        </authorList>
    </citation>
    <scope>NUCLEOTIDE SEQUENCE [LARGE SCALE GENOMIC DNA]</scope>
    <source>
        <strain evidence="3">Kwan_BN1</strain>
    </source>
</reference>